<dbReference type="Proteomes" id="UP000835052">
    <property type="component" value="Unassembled WGS sequence"/>
</dbReference>
<keyword evidence="1" id="KW-0677">Repeat</keyword>
<dbReference type="AlphaFoldDB" id="A0A8S1H1Q6"/>
<dbReference type="SUPFAM" id="SSF48403">
    <property type="entry name" value="Ankyrin repeat"/>
    <property type="match status" value="1"/>
</dbReference>
<reference evidence="4" key="1">
    <citation type="submission" date="2020-10" db="EMBL/GenBank/DDBJ databases">
        <authorList>
            <person name="Kikuchi T."/>
        </authorList>
    </citation>
    <scope>NUCLEOTIDE SEQUENCE</scope>
    <source>
        <strain evidence="4">NKZ352</strain>
    </source>
</reference>
<keyword evidence="2 3" id="KW-0040">ANK repeat</keyword>
<dbReference type="PROSITE" id="PS50297">
    <property type="entry name" value="ANK_REP_REGION"/>
    <property type="match status" value="1"/>
</dbReference>
<evidence type="ECO:0000256" key="3">
    <source>
        <dbReference type="PROSITE-ProRule" id="PRU00023"/>
    </source>
</evidence>
<evidence type="ECO:0000256" key="2">
    <source>
        <dbReference type="ARBA" id="ARBA00023043"/>
    </source>
</evidence>
<evidence type="ECO:0000313" key="4">
    <source>
        <dbReference type="EMBL" id="CAD6189475.1"/>
    </source>
</evidence>
<evidence type="ECO:0000313" key="5">
    <source>
        <dbReference type="Proteomes" id="UP000835052"/>
    </source>
</evidence>
<dbReference type="PANTHER" id="PTHR24180">
    <property type="entry name" value="CYCLIN-DEPENDENT KINASE INHIBITOR 2C-RELATED"/>
    <property type="match status" value="1"/>
</dbReference>
<dbReference type="InterPro" id="IPR002110">
    <property type="entry name" value="Ankyrin_rpt"/>
</dbReference>
<dbReference type="SMART" id="SM00248">
    <property type="entry name" value="ANK"/>
    <property type="match status" value="2"/>
</dbReference>
<dbReference type="PANTHER" id="PTHR24180:SF45">
    <property type="entry name" value="POLY [ADP-RIBOSE] POLYMERASE TANKYRASE"/>
    <property type="match status" value="1"/>
</dbReference>
<dbReference type="InterPro" id="IPR036770">
    <property type="entry name" value="Ankyrin_rpt-contain_sf"/>
</dbReference>
<organism evidence="4 5">
    <name type="scientific">Caenorhabditis auriculariae</name>
    <dbReference type="NCBI Taxonomy" id="2777116"/>
    <lineage>
        <taxon>Eukaryota</taxon>
        <taxon>Metazoa</taxon>
        <taxon>Ecdysozoa</taxon>
        <taxon>Nematoda</taxon>
        <taxon>Chromadorea</taxon>
        <taxon>Rhabditida</taxon>
        <taxon>Rhabditina</taxon>
        <taxon>Rhabditomorpha</taxon>
        <taxon>Rhabditoidea</taxon>
        <taxon>Rhabditidae</taxon>
        <taxon>Peloderinae</taxon>
        <taxon>Caenorhabditis</taxon>
    </lineage>
</organism>
<dbReference type="InterPro" id="IPR051637">
    <property type="entry name" value="Ank_repeat_dom-contain_49"/>
</dbReference>
<dbReference type="Gene3D" id="1.25.40.20">
    <property type="entry name" value="Ankyrin repeat-containing domain"/>
    <property type="match status" value="1"/>
</dbReference>
<dbReference type="PROSITE" id="PS50088">
    <property type="entry name" value="ANK_REPEAT"/>
    <property type="match status" value="1"/>
</dbReference>
<dbReference type="OrthoDB" id="539213at2759"/>
<evidence type="ECO:0000256" key="1">
    <source>
        <dbReference type="ARBA" id="ARBA00022737"/>
    </source>
</evidence>
<sequence length="524" mass="59986">MKAIRSMGGFSGERSHLLFRLCENSDFERVKSLCESGTSVRQRNANGKTCLMIPDFFTSWNSERSLPIFKYLIQKGLSVEEKTVTGHTALHFAVENRNVHLVKLLTAEGARNCPDENGETPLMKAALLSSDYGSILQTESAPEIFNHLMNYVRDEKEKNEAKLIRAAVTYLEMPDVMSLDGFKSELTAANKSKQKISAKKRVKTNPAYDSLREAHSLKDFETAKNLKRFATMQCFIVLERILNERSPGLRNTLLRYVELSNITVFSGYAALIRHTISLYQRYGDPLSDSLFAMIEKVYQWVTGWEFHCPAVDEKDPPPQVVEMAEYLFDQICCALEEAQKEGFTSCSRNSECIRFVLLAVNLFLKVDHFGIKITDNDGLKRLGFDETRFAKVVTLLHVPLFHLNPIFDYPYLIPFFVRAGANINEKEENGNTALSEHFFKSQNRRQFHRDLQRELKIKQLDIFGKLVRLKDICAGVVEKNYSPEYLAEVLTQNLQEYLSIHNDNYSDYRSPSSSSEFSSLTFLL</sequence>
<feature type="repeat" description="ANK" evidence="3">
    <location>
        <begin position="85"/>
        <end position="110"/>
    </location>
</feature>
<comment type="caution">
    <text evidence="4">The sequence shown here is derived from an EMBL/GenBank/DDBJ whole genome shotgun (WGS) entry which is preliminary data.</text>
</comment>
<proteinExistence type="predicted"/>
<dbReference type="EMBL" id="CAJGYM010000011">
    <property type="protein sequence ID" value="CAD6189475.1"/>
    <property type="molecule type" value="Genomic_DNA"/>
</dbReference>
<accession>A0A8S1H1Q6</accession>
<gene>
    <name evidence="4" type="ORF">CAUJ_LOCUS5394</name>
</gene>
<name>A0A8S1H1Q6_9PELO</name>
<dbReference type="Pfam" id="PF12796">
    <property type="entry name" value="Ank_2"/>
    <property type="match status" value="1"/>
</dbReference>
<protein>
    <submittedName>
        <fullName evidence="4">Uncharacterized protein</fullName>
    </submittedName>
</protein>
<keyword evidence="5" id="KW-1185">Reference proteome</keyword>